<dbReference type="PANTHER" id="PTHR45627">
    <property type="entry name" value="ADENYLATE CYCLASE TYPE 1"/>
    <property type="match status" value="1"/>
</dbReference>
<keyword evidence="9" id="KW-0460">Magnesium</keyword>
<evidence type="ECO:0000259" key="14">
    <source>
        <dbReference type="PROSITE" id="PS50125"/>
    </source>
</evidence>
<reference evidence="15 16" key="1">
    <citation type="submission" date="2019-09" db="EMBL/GenBank/DDBJ databases">
        <title>Bird 10,000 Genomes (B10K) Project - Family phase.</title>
        <authorList>
            <person name="Zhang G."/>
        </authorList>
    </citation>
    <scope>NUCLEOTIDE SEQUENCE [LARGE SCALE GENOMIC DNA]</scope>
    <source>
        <strain evidence="15">B10K-DU-030-18</strain>
    </source>
</reference>
<feature type="region of interest" description="Disordered" evidence="13">
    <location>
        <begin position="63"/>
        <end position="92"/>
    </location>
</feature>
<dbReference type="InterPro" id="IPR001054">
    <property type="entry name" value="A/G_cyclase"/>
</dbReference>
<dbReference type="GO" id="GO:0005524">
    <property type="term" value="F:ATP binding"/>
    <property type="evidence" value="ECO:0007669"/>
    <property type="project" value="UniProtKB-KW"/>
</dbReference>
<dbReference type="GO" id="GO:0007189">
    <property type="term" value="P:adenylate cyclase-activating G protein-coupled receptor signaling pathway"/>
    <property type="evidence" value="ECO:0007669"/>
    <property type="project" value="TreeGrafter"/>
</dbReference>
<evidence type="ECO:0000256" key="10">
    <source>
        <dbReference type="ARBA" id="ARBA00022989"/>
    </source>
</evidence>
<comment type="cofactor">
    <cofactor evidence="2">
        <name>Mn(2+)</name>
        <dbReference type="ChEBI" id="CHEBI:29035"/>
    </cofactor>
</comment>
<feature type="region of interest" description="Disordered" evidence="13">
    <location>
        <begin position="1"/>
        <end position="20"/>
    </location>
</feature>
<evidence type="ECO:0000256" key="5">
    <source>
        <dbReference type="ARBA" id="ARBA00022692"/>
    </source>
</evidence>
<evidence type="ECO:0000256" key="2">
    <source>
        <dbReference type="ARBA" id="ARBA00001936"/>
    </source>
</evidence>
<name>A0A7K6MCN4_PANBI</name>
<feature type="domain" description="Guanylate cyclase" evidence="14">
    <location>
        <begin position="44"/>
        <end position="81"/>
    </location>
</feature>
<evidence type="ECO:0000256" key="3">
    <source>
        <dbReference type="ARBA" id="ARBA00004141"/>
    </source>
</evidence>
<evidence type="ECO:0000313" key="16">
    <source>
        <dbReference type="Proteomes" id="UP000545574"/>
    </source>
</evidence>
<evidence type="ECO:0000256" key="12">
    <source>
        <dbReference type="ARBA" id="ARBA00023239"/>
    </source>
</evidence>
<evidence type="ECO:0000256" key="1">
    <source>
        <dbReference type="ARBA" id="ARBA00001593"/>
    </source>
</evidence>
<evidence type="ECO:0000256" key="9">
    <source>
        <dbReference type="ARBA" id="ARBA00022842"/>
    </source>
</evidence>
<dbReference type="GO" id="GO:0035556">
    <property type="term" value="P:intracellular signal transduction"/>
    <property type="evidence" value="ECO:0007669"/>
    <property type="project" value="InterPro"/>
</dbReference>
<dbReference type="SUPFAM" id="SSF55073">
    <property type="entry name" value="Nucleotide cyclase"/>
    <property type="match status" value="1"/>
</dbReference>
<dbReference type="Proteomes" id="UP000545574">
    <property type="component" value="Unassembled WGS sequence"/>
</dbReference>
<evidence type="ECO:0000256" key="6">
    <source>
        <dbReference type="ARBA" id="ARBA00022723"/>
    </source>
</evidence>
<feature type="non-terminal residue" evidence="15">
    <location>
        <position position="1"/>
    </location>
</feature>
<keyword evidence="8" id="KW-0067">ATP-binding</keyword>
<keyword evidence="12" id="KW-0456">Lyase</keyword>
<dbReference type="EC" id="4.6.1.1" evidence="4"/>
<comment type="caution">
    <text evidence="15">The sequence shown here is derived from an EMBL/GenBank/DDBJ whole genome shotgun (WGS) entry which is preliminary data.</text>
</comment>
<keyword evidence="10" id="KW-1133">Transmembrane helix</keyword>
<dbReference type="GO" id="GO:0005886">
    <property type="term" value="C:plasma membrane"/>
    <property type="evidence" value="ECO:0007669"/>
    <property type="project" value="TreeGrafter"/>
</dbReference>
<proteinExistence type="predicted"/>
<feature type="non-terminal residue" evidence="15">
    <location>
        <position position="92"/>
    </location>
</feature>
<sequence>MGGGGLNAATYEKKGRSQGGALADYAMHKKKQMKWGGEHSFNNFQMKIGGGVGPVVAGVKKTRKPRGGIWGNTVNVKKRMDSGGGPDRIQVS</sequence>
<dbReference type="InterPro" id="IPR029787">
    <property type="entry name" value="Nucleotide_cyclase"/>
</dbReference>
<keyword evidence="7" id="KW-0547">Nucleotide-binding</keyword>
<dbReference type="Pfam" id="PF00211">
    <property type="entry name" value="Guanylate_cyc"/>
    <property type="match status" value="1"/>
</dbReference>
<keyword evidence="6" id="KW-0479">Metal-binding</keyword>
<dbReference type="PANTHER" id="PTHR45627:SF11">
    <property type="entry name" value="ADENYLATE CYCLASE TYPE 6"/>
    <property type="match status" value="1"/>
</dbReference>
<dbReference type="GO" id="GO:0004016">
    <property type="term" value="F:adenylate cyclase activity"/>
    <property type="evidence" value="ECO:0007669"/>
    <property type="project" value="UniProtKB-EC"/>
</dbReference>
<accession>A0A7K6MCN4</accession>
<dbReference type="EMBL" id="VZRT01000753">
    <property type="protein sequence ID" value="NWW34891.1"/>
    <property type="molecule type" value="Genomic_DNA"/>
</dbReference>
<evidence type="ECO:0000313" key="15">
    <source>
        <dbReference type="EMBL" id="NWW34891.1"/>
    </source>
</evidence>
<evidence type="ECO:0000256" key="11">
    <source>
        <dbReference type="ARBA" id="ARBA00023136"/>
    </source>
</evidence>
<evidence type="ECO:0000256" key="7">
    <source>
        <dbReference type="ARBA" id="ARBA00022741"/>
    </source>
</evidence>
<evidence type="ECO:0000256" key="13">
    <source>
        <dbReference type="SAM" id="MobiDB-lite"/>
    </source>
</evidence>
<comment type="catalytic activity">
    <reaction evidence="1">
        <text>ATP = 3',5'-cyclic AMP + diphosphate</text>
        <dbReference type="Rhea" id="RHEA:15389"/>
        <dbReference type="ChEBI" id="CHEBI:30616"/>
        <dbReference type="ChEBI" id="CHEBI:33019"/>
        <dbReference type="ChEBI" id="CHEBI:58165"/>
        <dbReference type="EC" id="4.6.1.1"/>
    </reaction>
</comment>
<keyword evidence="11" id="KW-0472">Membrane</keyword>
<evidence type="ECO:0000256" key="8">
    <source>
        <dbReference type="ARBA" id="ARBA00022840"/>
    </source>
</evidence>
<dbReference type="GO" id="GO:0009190">
    <property type="term" value="P:cyclic nucleotide biosynthetic process"/>
    <property type="evidence" value="ECO:0007669"/>
    <property type="project" value="InterPro"/>
</dbReference>
<comment type="subcellular location">
    <subcellularLocation>
        <location evidence="3">Membrane</location>
        <topology evidence="3">Multi-pass membrane protein</topology>
    </subcellularLocation>
</comment>
<dbReference type="AlphaFoldDB" id="A0A7K6MCN4"/>
<protein>
    <recommendedName>
        <fullName evidence="4">adenylate cyclase</fullName>
        <ecNumber evidence="4">4.6.1.1</ecNumber>
    </recommendedName>
</protein>
<gene>
    <name evidence="15" type="primary">Adcy6</name>
    <name evidence="15" type="ORF">PANBIA_R06831</name>
</gene>
<evidence type="ECO:0000256" key="4">
    <source>
        <dbReference type="ARBA" id="ARBA00012201"/>
    </source>
</evidence>
<dbReference type="GO" id="GO:0046872">
    <property type="term" value="F:metal ion binding"/>
    <property type="evidence" value="ECO:0007669"/>
    <property type="project" value="UniProtKB-KW"/>
</dbReference>
<organism evidence="15 16">
    <name type="scientific">Panurus biarmicus</name>
    <name type="common">Bearded tit</name>
    <dbReference type="NCBI Taxonomy" id="181101"/>
    <lineage>
        <taxon>Eukaryota</taxon>
        <taxon>Metazoa</taxon>
        <taxon>Chordata</taxon>
        <taxon>Craniata</taxon>
        <taxon>Vertebrata</taxon>
        <taxon>Euteleostomi</taxon>
        <taxon>Archelosauria</taxon>
        <taxon>Archosauria</taxon>
        <taxon>Dinosauria</taxon>
        <taxon>Saurischia</taxon>
        <taxon>Theropoda</taxon>
        <taxon>Coelurosauria</taxon>
        <taxon>Aves</taxon>
        <taxon>Neognathae</taxon>
        <taxon>Neoaves</taxon>
        <taxon>Telluraves</taxon>
        <taxon>Australaves</taxon>
        <taxon>Passeriformes</taxon>
        <taxon>Sylvioidea</taxon>
        <taxon>Sylviidae</taxon>
        <taxon>Sylviidae incertae sedis</taxon>
        <taxon>Panurus</taxon>
    </lineage>
</organism>
<dbReference type="PROSITE" id="PS50125">
    <property type="entry name" value="GUANYLATE_CYCLASE_2"/>
    <property type="match status" value="1"/>
</dbReference>
<dbReference type="Gene3D" id="3.30.70.1230">
    <property type="entry name" value="Nucleotide cyclase"/>
    <property type="match status" value="1"/>
</dbReference>
<keyword evidence="5" id="KW-0812">Transmembrane</keyword>
<keyword evidence="16" id="KW-1185">Reference proteome</keyword>